<dbReference type="EMBL" id="FMWP01000127">
    <property type="protein sequence ID" value="SDA03345.1"/>
    <property type="molecule type" value="Genomic_DNA"/>
</dbReference>
<proteinExistence type="predicted"/>
<organism evidence="1 2">
    <name type="scientific">Microbotryum saponariae</name>
    <dbReference type="NCBI Taxonomy" id="289078"/>
    <lineage>
        <taxon>Eukaryota</taxon>
        <taxon>Fungi</taxon>
        <taxon>Dikarya</taxon>
        <taxon>Basidiomycota</taxon>
        <taxon>Pucciniomycotina</taxon>
        <taxon>Microbotryomycetes</taxon>
        <taxon>Microbotryales</taxon>
        <taxon>Microbotryaceae</taxon>
        <taxon>Microbotryum</taxon>
    </lineage>
</organism>
<sequence length="151" mass="17177">MVKTGDGFVWEFSLLFRLISRWCSRTVGLGVTYSAVLRVNERLVNERLSQRLQTSTRTPESPAGGAFFFFDILRTQNPENRRGALQKIDILGRNTAFGMTMGPHSPSRRASCSRLYGSLVIFCNHFSAEAHDNKISCLFLDEDQDYYLNGR</sequence>
<keyword evidence="2" id="KW-1185">Reference proteome</keyword>
<gene>
    <name evidence="1" type="ORF">BZ3500_MVSOF-1268-A1-R1_CHR7-1G09389</name>
</gene>
<evidence type="ECO:0000313" key="2">
    <source>
        <dbReference type="Proteomes" id="UP000249723"/>
    </source>
</evidence>
<protein>
    <submittedName>
        <fullName evidence="1">BZ3500_MvSof-1268-A1-R1_Chr7-1g09389 protein</fullName>
    </submittedName>
</protein>
<name>A0A2X0MX21_9BASI</name>
<accession>A0A2X0MX21</accession>
<dbReference type="AlphaFoldDB" id="A0A2X0MX21"/>
<reference evidence="2" key="1">
    <citation type="submission" date="2016-10" db="EMBL/GenBank/DDBJ databases">
        <authorList>
            <person name="Jeantristanb JTB J.-T."/>
            <person name="Ricardo R."/>
        </authorList>
    </citation>
    <scope>NUCLEOTIDE SEQUENCE [LARGE SCALE GENOMIC DNA]</scope>
</reference>
<evidence type="ECO:0000313" key="1">
    <source>
        <dbReference type="EMBL" id="SDA03345.1"/>
    </source>
</evidence>
<dbReference type="Proteomes" id="UP000249723">
    <property type="component" value="Unassembled WGS sequence"/>
</dbReference>